<protein>
    <recommendedName>
        <fullName evidence="3">Ubiquitin-like protease family profile domain-containing protein</fullName>
    </recommendedName>
</protein>
<evidence type="ECO:0008006" key="3">
    <source>
        <dbReference type="Google" id="ProtNLM"/>
    </source>
</evidence>
<comment type="caution">
    <text evidence="1">The sequence shown here is derived from an EMBL/GenBank/DDBJ whole genome shotgun (WGS) entry which is preliminary data.</text>
</comment>
<sequence length="92" mass="10984">MLNYDCAIYVMKWLETIDHRKIKKWKRYQYKAWTQEGIDAFRLEYGPNILLHKLNKIRDQVIRASEAIRLPKPSTALSNPYCKFTSGDIYSK</sequence>
<evidence type="ECO:0000313" key="1">
    <source>
        <dbReference type="EMBL" id="RYR26458.1"/>
    </source>
</evidence>
<reference evidence="1 2" key="1">
    <citation type="submission" date="2019-01" db="EMBL/GenBank/DDBJ databases">
        <title>Sequencing of cultivated peanut Arachis hypogaea provides insights into genome evolution and oil improvement.</title>
        <authorList>
            <person name="Chen X."/>
        </authorList>
    </citation>
    <scope>NUCLEOTIDE SEQUENCE [LARGE SCALE GENOMIC DNA]</scope>
    <source>
        <strain evidence="2">cv. Fuhuasheng</strain>
        <tissue evidence="1">Leaves</tissue>
    </source>
</reference>
<organism evidence="1 2">
    <name type="scientific">Arachis hypogaea</name>
    <name type="common">Peanut</name>
    <dbReference type="NCBI Taxonomy" id="3818"/>
    <lineage>
        <taxon>Eukaryota</taxon>
        <taxon>Viridiplantae</taxon>
        <taxon>Streptophyta</taxon>
        <taxon>Embryophyta</taxon>
        <taxon>Tracheophyta</taxon>
        <taxon>Spermatophyta</taxon>
        <taxon>Magnoliopsida</taxon>
        <taxon>eudicotyledons</taxon>
        <taxon>Gunneridae</taxon>
        <taxon>Pentapetalae</taxon>
        <taxon>rosids</taxon>
        <taxon>fabids</taxon>
        <taxon>Fabales</taxon>
        <taxon>Fabaceae</taxon>
        <taxon>Papilionoideae</taxon>
        <taxon>50 kb inversion clade</taxon>
        <taxon>dalbergioids sensu lato</taxon>
        <taxon>Dalbergieae</taxon>
        <taxon>Pterocarpus clade</taxon>
        <taxon>Arachis</taxon>
    </lineage>
</organism>
<accession>A0A445AJA0</accession>
<dbReference type="Proteomes" id="UP000289738">
    <property type="component" value="Chromosome B02"/>
</dbReference>
<gene>
    <name evidence="1" type="ORF">Ahy_B02g060697</name>
</gene>
<evidence type="ECO:0000313" key="2">
    <source>
        <dbReference type="Proteomes" id="UP000289738"/>
    </source>
</evidence>
<proteinExistence type="predicted"/>
<keyword evidence="2" id="KW-1185">Reference proteome</keyword>
<dbReference type="EMBL" id="SDMP01000012">
    <property type="protein sequence ID" value="RYR26458.1"/>
    <property type="molecule type" value="Genomic_DNA"/>
</dbReference>
<name>A0A445AJA0_ARAHY</name>
<dbReference type="AlphaFoldDB" id="A0A445AJA0"/>